<gene>
    <name evidence="1" type="ORF">BSYN_25460</name>
</gene>
<proteinExistence type="predicted"/>
<reference evidence="1 2" key="1">
    <citation type="submission" date="2023-04" db="EMBL/GenBank/DDBJ databases">
        <title>Draft genome sequence of acteroides sedimenti strain YN3PY1.</title>
        <authorList>
            <person name="Yoshida N."/>
        </authorList>
    </citation>
    <scope>NUCLEOTIDE SEQUENCE [LARGE SCALE GENOMIC DNA]</scope>
    <source>
        <strain evidence="1 2">YN3PY1</strain>
    </source>
</reference>
<dbReference type="RefSeq" id="WP_353331490.1">
    <property type="nucleotide sequence ID" value="NZ_AP028055.1"/>
</dbReference>
<accession>A0ABN6Z6W9</accession>
<dbReference type="NCBIfam" id="NF040569">
    <property type="entry name" value="DUF2007_rel"/>
    <property type="match status" value="1"/>
</dbReference>
<sequence length="61" mass="6800">MKTKKVSQIDVFSGAPWEVEMIKNLLHAANVNAKVVDDMEMKISVPCECYTTAMQVIGSRI</sequence>
<evidence type="ECO:0008006" key="3">
    <source>
        <dbReference type="Google" id="ProtNLM"/>
    </source>
</evidence>
<protein>
    <recommendedName>
        <fullName evidence="3">DUF2007 domain-containing protein</fullName>
    </recommendedName>
</protein>
<evidence type="ECO:0000313" key="1">
    <source>
        <dbReference type="EMBL" id="BEH00282.1"/>
    </source>
</evidence>
<dbReference type="Proteomes" id="UP001496674">
    <property type="component" value="Chromosome"/>
</dbReference>
<organism evidence="1 2">
    <name type="scientific">Bacteroides sedimenti</name>
    <dbReference type="NCBI Taxonomy" id="2136147"/>
    <lineage>
        <taxon>Bacteria</taxon>
        <taxon>Pseudomonadati</taxon>
        <taxon>Bacteroidota</taxon>
        <taxon>Bacteroidia</taxon>
        <taxon>Bacteroidales</taxon>
        <taxon>Bacteroidaceae</taxon>
        <taxon>Bacteroides</taxon>
    </lineage>
</organism>
<name>A0ABN6Z6W9_9BACE</name>
<dbReference type="EMBL" id="AP028055">
    <property type="protein sequence ID" value="BEH00282.1"/>
    <property type="molecule type" value="Genomic_DNA"/>
</dbReference>
<evidence type="ECO:0000313" key="2">
    <source>
        <dbReference type="Proteomes" id="UP001496674"/>
    </source>
</evidence>
<keyword evidence="2" id="KW-1185">Reference proteome</keyword>